<proteinExistence type="predicted"/>
<dbReference type="AlphaFoldDB" id="A0AAE0HSC8"/>
<keyword evidence="4" id="KW-1185">Reference proteome</keyword>
<comment type="caution">
    <text evidence="3">The sequence shown here is derived from an EMBL/GenBank/DDBJ whole genome shotgun (WGS) entry which is preliminary data.</text>
</comment>
<evidence type="ECO:0000256" key="1">
    <source>
        <dbReference type="ARBA" id="ARBA00022737"/>
    </source>
</evidence>
<evidence type="ECO:0000313" key="3">
    <source>
        <dbReference type="EMBL" id="KAK3312023.1"/>
    </source>
</evidence>
<dbReference type="Pfam" id="PF24883">
    <property type="entry name" value="NPHP3_N"/>
    <property type="match status" value="1"/>
</dbReference>
<gene>
    <name evidence="3" type="ORF">B0H66DRAFT_101489</name>
</gene>
<name>A0AAE0HSC8_9PEZI</name>
<dbReference type="InterPro" id="IPR027417">
    <property type="entry name" value="P-loop_NTPase"/>
</dbReference>
<dbReference type="InterPro" id="IPR056884">
    <property type="entry name" value="NPHP3-like_N"/>
</dbReference>
<reference evidence="3" key="2">
    <citation type="submission" date="2023-06" db="EMBL/GenBank/DDBJ databases">
        <authorList>
            <consortium name="Lawrence Berkeley National Laboratory"/>
            <person name="Haridas S."/>
            <person name="Hensen N."/>
            <person name="Bonometti L."/>
            <person name="Westerberg I."/>
            <person name="Brannstrom I.O."/>
            <person name="Guillou S."/>
            <person name="Cros-Aarteil S."/>
            <person name="Calhoun S."/>
            <person name="Kuo A."/>
            <person name="Mondo S."/>
            <person name="Pangilinan J."/>
            <person name="Riley R."/>
            <person name="Labutti K."/>
            <person name="Andreopoulos B."/>
            <person name="Lipzen A."/>
            <person name="Chen C."/>
            <person name="Yanf M."/>
            <person name="Daum C."/>
            <person name="Ng V."/>
            <person name="Clum A."/>
            <person name="Steindorff A."/>
            <person name="Ohm R."/>
            <person name="Martin F."/>
            <person name="Silar P."/>
            <person name="Natvig D."/>
            <person name="Lalanne C."/>
            <person name="Gautier V."/>
            <person name="Ament-Velasquez S.L."/>
            <person name="Kruys A."/>
            <person name="Hutchinson M.I."/>
            <person name="Powell A.J."/>
            <person name="Barry K."/>
            <person name="Miller A.N."/>
            <person name="Grigoriev I.V."/>
            <person name="Debuchy R."/>
            <person name="Gladieux P."/>
            <person name="Thoren M.H."/>
            <person name="Johannesson H."/>
        </authorList>
    </citation>
    <scope>NUCLEOTIDE SEQUENCE</scope>
    <source>
        <strain evidence="3">CBS 118394</strain>
    </source>
</reference>
<dbReference type="PANTHER" id="PTHR10039">
    <property type="entry name" value="AMELOGENIN"/>
    <property type="match status" value="1"/>
</dbReference>
<accession>A0AAE0HSC8</accession>
<sequence length="684" mass="76738">MEGLGAAASVIAVVELAAKVASICLEYSSAVKNAKSDIERLRKHTDSLKITVYGAQKLLQGRDGAQLETSRKLHQAIADTYTQLDDIATKLEAKLYTGRTEKAMRRVGLRALKWPFKSKDVDKIIANLQQNQASFTAALQIDQIAEIFDISRKIDLPKLPVVTGAAFDSQTNEHDPKCHPDTRVDLLAEIDRWIEDTDAKCIFWLCGMAGTGKSTISCTVAGRLSEKGVPVASFLFKKGDGDRGRAAKFFTTITTQLVHRLPFLTPHVRNAIESNPEIADKNKGEQFQKLILEPLNKCKDNPHMPALVSVVIDALDECDQEEDAVAIIRILSKAKEATSVSLRFFVTSRPELPIRNGFGEIQGEYQDVSLHRIPESTVKSDISAFLRHELARIRDRYNSQAPEGLELLPSWPSEDIIYVLAQMAVPLFIFAATICRFVDDKGRSNPTKRLKKVLEYRTATHDSRFDKLDATYLPVLNQLISGRTNEEKAGLLAEFQNIVGPIILLAQPLPVRSLALLLNVGVEDVHDQLNSLHSVLDIPSHIDAPVRLFHLSFRDFLVDRTKRTTNDFWIDETKYHKTLTKRCIQVMEQHLKRDICGLQVPGKFRSEVDQQTIDDSLPPEVQYACLYWVHHLKESDESVQDGGPVYNFLTSHLLHWLEALGLIGRISESIGMVDDLLALICRRL</sequence>
<dbReference type="Gene3D" id="3.40.50.300">
    <property type="entry name" value="P-loop containing nucleotide triphosphate hydrolases"/>
    <property type="match status" value="1"/>
</dbReference>
<dbReference type="SUPFAM" id="SSF52540">
    <property type="entry name" value="P-loop containing nucleoside triphosphate hydrolases"/>
    <property type="match status" value="2"/>
</dbReference>
<keyword evidence="1" id="KW-0677">Repeat</keyword>
<protein>
    <recommendedName>
        <fullName evidence="2">Nephrocystin 3-like N-terminal domain-containing protein</fullName>
    </recommendedName>
</protein>
<dbReference type="Proteomes" id="UP001283341">
    <property type="component" value="Unassembled WGS sequence"/>
</dbReference>
<feature type="domain" description="Nephrocystin 3-like N-terminal" evidence="2">
    <location>
        <begin position="189"/>
        <end position="349"/>
    </location>
</feature>
<reference evidence="3" key="1">
    <citation type="journal article" date="2023" name="Mol. Phylogenet. Evol.">
        <title>Genome-scale phylogeny and comparative genomics of the fungal order Sordariales.</title>
        <authorList>
            <person name="Hensen N."/>
            <person name="Bonometti L."/>
            <person name="Westerberg I."/>
            <person name="Brannstrom I.O."/>
            <person name="Guillou S."/>
            <person name="Cros-Aarteil S."/>
            <person name="Calhoun S."/>
            <person name="Haridas S."/>
            <person name="Kuo A."/>
            <person name="Mondo S."/>
            <person name="Pangilinan J."/>
            <person name="Riley R."/>
            <person name="LaButti K."/>
            <person name="Andreopoulos B."/>
            <person name="Lipzen A."/>
            <person name="Chen C."/>
            <person name="Yan M."/>
            <person name="Daum C."/>
            <person name="Ng V."/>
            <person name="Clum A."/>
            <person name="Steindorff A."/>
            <person name="Ohm R.A."/>
            <person name="Martin F."/>
            <person name="Silar P."/>
            <person name="Natvig D.O."/>
            <person name="Lalanne C."/>
            <person name="Gautier V."/>
            <person name="Ament-Velasquez S.L."/>
            <person name="Kruys A."/>
            <person name="Hutchinson M.I."/>
            <person name="Powell A.J."/>
            <person name="Barry K."/>
            <person name="Miller A.N."/>
            <person name="Grigoriev I.V."/>
            <person name="Debuchy R."/>
            <person name="Gladieux P."/>
            <person name="Hiltunen Thoren M."/>
            <person name="Johannesson H."/>
        </authorList>
    </citation>
    <scope>NUCLEOTIDE SEQUENCE</scope>
    <source>
        <strain evidence="3">CBS 118394</strain>
    </source>
</reference>
<organism evidence="3 4">
    <name type="scientific">Apodospora peruviana</name>
    <dbReference type="NCBI Taxonomy" id="516989"/>
    <lineage>
        <taxon>Eukaryota</taxon>
        <taxon>Fungi</taxon>
        <taxon>Dikarya</taxon>
        <taxon>Ascomycota</taxon>
        <taxon>Pezizomycotina</taxon>
        <taxon>Sordariomycetes</taxon>
        <taxon>Sordariomycetidae</taxon>
        <taxon>Sordariales</taxon>
        <taxon>Lasiosphaeriaceae</taxon>
        <taxon>Apodospora</taxon>
    </lineage>
</organism>
<evidence type="ECO:0000313" key="4">
    <source>
        <dbReference type="Proteomes" id="UP001283341"/>
    </source>
</evidence>
<dbReference type="EMBL" id="JAUEDM010000010">
    <property type="protein sequence ID" value="KAK3312023.1"/>
    <property type="molecule type" value="Genomic_DNA"/>
</dbReference>
<evidence type="ECO:0000259" key="2">
    <source>
        <dbReference type="Pfam" id="PF24883"/>
    </source>
</evidence>